<reference evidence="2" key="2">
    <citation type="submission" date="2023-06" db="EMBL/GenBank/DDBJ databases">
        <authorList>
            <consortium name="Lawrence Berkeley National Laboratory"/>
            <person name="Haridas S."/>
            <person name="Hensen N."/>
            <person name="Bonometti L."/>
            <person name="Westerberg I."/>
            <person name="Brannstrom I.O."/>
            <person name="Guillou S."/>
            <person name="Cros-Aarteil S."/>
            <person name="Calhoun S."/>
            <person name="Kuo A."/>
            <person name="Mondo S."/>
            <person name="Pangilinan J."/>
            <person name="Riley R."/>
            <person name="Labutti K."/>
            <person name="Andreopoulos B."/>
            <person name="Lipzen A."/>
            <person name="Chen C."/>
            <person name="Yanf M."/>
            <person name="Daum C."/>
            <person name="Ng V."/>
            <person name="Clum A."/>
            <person name="Steindorff A."/>
            <person name="Ohm R."/>
            <person name="Martin F."/>
            <person name="Silar P."/>
            <person name="Natvig D."/>
            <person name="Lalanne C."/>
            <person name="Gautier V."/>
            <person name="Ament-Velasquez S.L."/>
            <person name="Kruys A."/>
            <person name="Hutchinson M.I."/>
            <person name="Powell A.J."/>
            <person name="Barry K."/>
            <person name="Miller A.N."/>
            <person name="Grigoriev I.V."/>
            <person name="Debuchy R."/>
            <person name="Gladieux P."/>
            <person name="Thoren M.H."/>
            <person name="Johannesson H."/>
        </authorList>
    </citation>
    <scope>NUCLEOTIDE SEQUENCE</scope>
    <source>
        <strain evidence="2">CBS 955.72</strain>
    </source>
</reference>
<keyword evidence="1" id="KW-0812">Transmembrane</keyword>
<evidence type="ECO:0000313" key="3">
    <source>
        <dbReference type="Proteomes" id="UP001275084"/>
    </source>
</evidence>
<name>A0AAJ0MCM6_9PEZI</name>
<sequence length="164" mass="17452">MFMPRSTATSPARSAPCVRTTESGSTTAILTTIMSTVLVLFVTLYKLPTAATSPSRPLSPWWALPSSELRSSTLLPTAPLVVRFGATTILATTAATTFGGYVEGQYMAASALHQRGALYLRFISIRGTLGGSILVRLVSSCALSLLFGRVFNFCLFSQTCSTTL</sequence>
<protein>
    <submittedName>
        <fullName evidence="2">Uncharacterized protein</fullName>
    </submittedName>
</protein>
<keyword evidence="3" id="KW-1185">Reference proteome</keyword>
<reference evidence="2" key="1">
    <citation type="journal article" date="2023" name="Mol. Phylogenet. Evol.">
        <title>Genome-scale phylogeny and comparative genomics of the fungal order Sordariales.</title>
        <authorList>
            <person name="Hensen N."/>
            <person name="Bonometti L."/>
            <person name="Westerberg I."/>
            <person name="Brannstrom I.O."/>
            <person name="Guillou S."/>
            <person name="Cros-Aarteil S."/>
            <person name="Calhoun S."/>
            <person name="Haridas S."/>
            <person name="Kuo A."/>
            <person name="Mondo S."/>
            <person name="Pangilinan J."/>
            <person name="Riley R."/>
            <person name="LaButti K."/>
            <person name="Andreopoulos B."/>
            <person name="Lipzen A."/>
            <person name="Chen C."/>
            <person name="Yan M."/>
            <person name="Daum C."/>
            <person name="Ng V."/>
            <person name="Clum A."/>
            <person name="Steindorff A."/>
            <person name="Ohm R.A."/>
            <person name="Martin F."/>
            <person name="Silar P."/>
            <person name="Natvig D.O."/>
            <person name="Lalanne C."/>
            <person name="Gautier V."/>
            <person name="Ament-Velasquez S.L."/>
            <person name="Kruys A."/>
            <person name="Hutchinson M.I."/>
            <person name="Powell A.J."/>
            <person name="Barry K."/>
            <person name="Miller A.N."/>
            <person name="Grigoriev I.V."/>
            <person name="Debuchy R."/>
            <person name="Gladieux P."/>
            <person name="Hiltunen Thoren M."/>
            <person name="Johannesson H."/>
        </authorList>
    </citation>
    <scope>NUCLEOTIDE SEQUENCE</scope>
    <source>
        <strain evidence="2">CBS 955.72</strain>
    </source>
</reference>
<organism evidence="2 3">
    <name type="scientific">Lasiosphaeria hispida</name>
    <dbReference type="NCBI Taxonomy" id="260671"/>
    <lineage>
        <taxon>Eukaryota</taxon>
        <taxon>Fungi</taxon>
        <taxon>Dikarya</taxon>
        <taxon>Ascomycota</taxon>
        <taxon>Pezizomycotina</taxon>
        <taxon>Sordariomycetes</taxon>
        <taxon>Sordariomycetidae</taxon>
        <taxon>Sordariales</taxon>
        <taxon>Lasiosphaeriaceae</taxon>
        <taxon>Lasiosphaeria</taxon>
    </lineage>
</organism>
<keyword evidence="1" id="KW-0472">Membrane</keyword>
<comment type="caution">
    <text evidence="2">The sequence shown here is derived from an EMBL/GenBank/DDBJ whole genome shotgun (WGS) entry which is preliminary data.</text>
</comment>
<gene>
    <name evidence="2" type="ORF">B0T25DRAFT_247702</name>
</gene>
<keyword evidence="1" id="KW-1133">Transmembrane helix</keyword>
<accession>A0AAJ0MCM6</accession>
<evidence type="ECO:0000256" key="1">
    <source>
        <dbReference type="SAM" id="Phobius"/>
    </source>
</evidence>
<dbReference type="EMBL" id="JAUIQD010000005">
    <property type="protein sequence ID" value="KAK3349673.1"/>
    <property type="molecule type" value="Genomic_DNA"/>
</dbReference>
<dbReference type="AlphaFoldDB" id="A0AAJ0MCM6"/>
<dbReference type="Proteomes" id="UP001275084">
    <property type="component" value="Unassembled WGS sequence"/>
</dbReference>
<proteinExistence type="predicted"/>
<feature type="transmembrane region" description="Helical" evidence="1">
    <location>
        <begin position="28"/>
        <end position="47"/>
    </location>
</feature>
<evidence type="ECO:0000313" key="2">
    <source>
        <dbReference type="EMBL" id="KAK3349673.1"/>
    </source>
</evidence>